<dbReference type="Proteomes" id="UP001224359">
    <property type="component" value="Unassembled WGS sequence"/>
</dbReference>
<evidence type="ECO:0000313" key="3">
    <source>
        <dbReference type="Proteomes" id="UP001224359"/>
    </source>
</evidence>
<accession>A0ABT9VF99</accession>
<name>A0ABT9VF99_9BACI</name>
<dbReference type="EMBL" id="JAUSTQ010000005">
    <property type="protein sequence ID" value="MDQ0159652.1"/>
    <property type="molecule type" value="Genomic_DNA"/>
</dbReference>
<evidence type="ECO:0000313" key="2">
    <source>
        <dbReference type="EMBL" id="MDQ0159652.1"/>
    </source>
</evidence>
<dbReference type="InterPro" id="IPR039523">
    <property type="entry name" value="RimK-rel_E_lig_ATP-grasp"/>
</dbReference>
<dbReference type="Pfam" id="PF14397">
    <property type="entry name" value="ATPgrasp_ST"/>
    <property type="match status" value="1"/>
</dbReference>
<protein>
    <recommendedName>
        <fullName evidence="1">Alpha-L-glutamate ligase-related protein ATP-grasp domain-containing protein</fullName>
    </recommendedName>
</protein>
<comment type="caution">
    <text evidence="2">The sequence shown here is derived from an EMBL/GenBank/DDBJ whole genome shotgun (WGS) entry which is preliminary data.</text>
</comment>
<reference evidence="2 3" key="1">
    <citation type="submission" date="2023-07" db="EMBL/GenBank/DDBJ databases">
        <title>Genomic Encyclopedia of Type Strains, Phase IV (KMG-IV): sequencing the most valuable type-strain genomes for metagenomic binning, comparative biology and taxonomic classification.</title>
        <authorList>
            <person name="Goeker M."/>
        </authorList>
    </citation>
    <scope>NUCLEOTIDE SEQUENCE [LARGE SCALE GENOMIC DNA]</scope>
    <source>
        <strain evidence="2 3">DSM 16460</strain>
    </source>
</reference>
<dbReference type="RefSeq" id="WP_306976294.1">
    <property type="nucleotide sequence ID" value="NZ_JAUSTQ010000005.1"/>
</dbReference>
<sequence>MANNALEKDILEQSIVLLKKIYNDLNNEYYEEIEKYYHSVHRGIKSFKKSNANINKPETPFGTKIAVVEQKDKEILNIIENQNWSAAPKLINQLYIQFTDLIQFVDHKDLYIKYKVNTFSKYFEYFDELGYYHNIRENLDIKKVQKYWRKYFYKNIDPSLHIAYANVYGDTNPRLIHQYEFNELVLPELTPLYFNGFYSDKNVYDLLITSEHHPENVLKRVNGQYFNEESNTISREEALHLYNLTKEDIIAKKSYANDGHSVDKLKYIDNVFYHNNNLANLNYLEEHWGEDFILQKVIKQHDIMAAPHKDSVNTLRMVTLRWGDKIHYLLTYARFGSDGSAKDNGGEGGICVGVSPEGYFKSFGIGHKGQVIYTHPSTGYDFSNLGKVPNFDKCVAFVKQLHDRILHHNYVSWDIAIGKKGEPIFIEMNFRGPVWKYQLANEQSLFGDLTEEVLEHAARKIQNKKNNSTSVKDD</sequence>
<gene>
    <name evidence="2" type="ORF">J2S77_001636</name>
</gene>
<dbReference type="SUPFAM" id="SSF56059">
    <property type="entry name" value="Glutathione synthetase ATP-binding domain-like"/>
    <property type="match status" value="1"/>
</dbReference>
<proteinExistence type="predicted"/>
<keyword evidence="3" id="KW-1185">Reference proteome</keyword>
<feature type="domain" description="Alpha-L-glutamate ligase-related protein ATP-grasp" evidence="1">
    <location>
        <begin position="290"/>
        <end position="450"/>
    </location>
</feature>
<organism evidence="2 3">
    <name type="scientific">Alkalibacillus salilacus</name>
    <dbReference type="NCBI Taxonomy" id="284582"/>
    <lineage>
        <taxon>Bacteria</taxon>
        <taxon>Bacillati</taxon>
        <taxon>Bacillota</taxon>
        <taxon>Bacilli</taxon>
        <taxon>Bacillales</taxon>
        <taxon>Bacillaceae</taxon>
        <taxon>Alkalibacillus</taxon>
    </lineage>
</organism>
<evidence type="ECO:0000259" key="1">
    <source>
        <dbReference type="Pfam" id="PF14397"/>
    </source>
</evidence>